<keyword evidence="9" id="KW-0862">Zinc</keyword>
<dbReference type="PROSITE" id="PS00518">
    <property type="entry name" value="ZF_RING_1"/>
    <property type="match status" value="1"/>
</dbReference>
<feature type="compositionally biased region" description="Polar residues" evidence="12">
    <location>
        <begin position="333"/>
        <end position="343"/>
    </location>
</feature>
<dbReference type="Pfam" id="PF13445">
    <property type="entry name" value="zf-RING_UBOX"/>
    <property type="match status" value="1"/>
</dbReference>
<comment type="pathway">
    <text evidence="3">Protein modification; protein ubiquitination.</text>
</comment>
<dbReference type="EMBL" id="JALLPJ020000432">
    <property type="protein sequence ID" value="KAL3792238.1"/>
    <property type="molecule type" value="Genomic_DNA"/>
</dbReference>
<evidence type="ECO:0000313" key="16">
    <source>
        <dbReference type="Proteomes" id="UP001530400"/>
    </source>
</evidence>
<dbReference type="PROSITE" id="PS50089">
    <property type="entry name" value="ZF_RING_2"/>
    <property type="match status" value="1"/>
</dbReference>
<keyword evidence="7 11" id="KW-0863">Zinc-finger</keyword>
<keyword evidence="13" id="KW-1133">Transmembrane helix</keyword>
<comment type="subcellular location">
    <subcellularLocation>
        <location evidence="2">Endomembrane system</location>
    </subcellularLocation>
</comment>
<evidence type="ECO:0000256" key="1">
    <source>
        <dbReference type="ARBA" id="ARBA00000900"/>
    </source>
</evidence>
<feature type="compositionally biased region" description="Basic and acidic residues" evidence="12">
    <location>
        <begin position="87"/>
        <end position="105"/>
    </location>
</feature>
<feature type="region of interest" description="Disordered" evidence="12">
    <location>
        <begin position="1"/>
        <end position="113"/>
    </location>
</feature>
<evidence type="ECO:0000256" key="6">
    <source>
        <dbReference type="ARBA" id="ARBA00022723"/>
    </source>
</evidence>
<feature type="compositionally biased region" description="Polar residues" evidence="12">
    <location>
        <begin position="292"/>
        <end position="302"/>
    </location>
</feature>
<keyword evidence="6" id="KW-0479">Metal-binding</keyword>
<dbReference type="InterPro" id="IPR017907">
    <property type="entry name" value="Znf_RING_CS"/>
</dbReference>
<comment type="catalytic activity">
    <reaction evidence="1">
        <text>S-ubiquitinyl-[E2 ubiquitin-conjugating enzyme]-L-cysteine + [acceptor protein]-L-lysine = [E2 ubiquitin-conjugating enzyme]-L-cysteine + N(6)-ubiquitinyl-[acceptor protein]-L-lysine.</text>
        <dbReference type="EC" id="2.3.2.27"/>
    </reaction>
</comment>
<dbReference type="SUPFAM" id="SSF57850">
    <property type="entry name" value="RING/U-box"/>
    <property type="match status" value="1"/>
</dbReference>
<sequence length="536" mass="57408">MYAPFSALHPTPSRLTSTTSTSGTAATESMDVSASASEDVLDDNAREGNDEDDYVNVGSAEGADIPDESESELDDLQPRRSTSSMNHDSDLDRKMPAKPSTEQDKPPTTAKSKPINKDSRFLCSICLETVSDEPVVTRCGHLYCWSCLYQWLEPGMLLSEYTAAFGGVAPVNSLGSSRNRGLNFLNDMTYSDLNANHRPFNPSGGRYNESRRCCPVCKADCTVDSVIPVYIHHSLGSVVGDDESIGLGSVDDSVSTSGSMASTVAAAASREPLETGSKTPQGSPNLHEACSSFDTDPTSNVGLRQRRRASSYRSTQPMLDSPVIGTAPLVDTPRSSNTNNGLNDTPIHRNGSQSDEGRSRAEAQVPARPVPTSPWVTNRTLHPTMATPPPSAPHQANADTADEPIGTSSPFRLALRPRRQPFLSSSPPRAYHPNIQHHGGLTSVLMGLVDRIDNLAASNSQGDANAASHGNPVVPTLHRSDGGMGGIGRASEQTTRDASMPHVLSEEESSLEMAREFLSRLLLMLACFVVLCLLLF</sequence>
<feature type="compositionally biased region" description="Low complexity" evidence="12">
    <location>
        <begin position="11"/>
        <end position="29"/>
    </location>
</feature>
<keyword evidence="8" id="KW-0833">Ubl conjugation pathway</keyword>
<evidence type="ECO:0000256" key="13">
    <source>
        <dbReference type="SAM" id="Phobius"/>
    </source>
</evidence>
<name>A0ABD3PW89_9STRA</name>
<evidence type="ECO:0000259" key="14">
    <source>
        <dbReference type="PROSITE" id="PS50089"/>
    </source>
</evidence>
<accession>A0ABD3PW89</accession>
<evidence type="ECO:0000256" key="9">
    <source>
        <dbReference type="ARBA" id="ARBA00022833"/>
    </source>
</evidence>
<dbReference type="Proteomes" id="UP001530400">
    <property type="component" value="Unassembled WGS sequence"/>
</dbReference>
<dbReference type="InterPro" id="IPR013083">
    <property type="entry name" value="Znf_RING/FYVE/PHD"/>
</dbReference>
<dbReference type="GO" id="GO:0012505">
    <property type="term" value="C:endomembrane system"/>
    <property type="evidence" value="ECO:0007669"/>
    <property type="project" value="UniProtKB-SubCell"/>
</dbReference>
<evidence type="ECO:0000256" key="11">
    <source>
        <dbReference type="PROSITE-ProRule" id="PRU00175"/>
    </source>
</evidence>
<dbReference type="EC" id="2.3.2.27" evidence="4"/>
<feature type="compositionally biased region" description="Low complexity" evidence="12">
    <location>
        <begin position="250"/>
        <end position="259"/>
    </location>
</feature>
<dbReference type="PANTHER" id="PTHR12313">
    <property type="entry name" value="E3 UBIQUITIN-PROTEIN LIGASE RNF5-RELATED"/>
    <property type="match status" value="1"/>
</dbReference>
<evidence type="ECO:0000256" key="8">
    <source>
        <dbReference type="ARBA" id="ARBA00022786"/>
    </source>
</evidence>
<evidence type="ECO:0000256" key="12">
    <source>
        <dbReference type="SAM" id="MobiDB-lite"/>
    </source>
</evidence>
<evidence type="ECO:0000256" key="5">
    <source>
        <dbReference type="ARBA" id="ARBA00022679"/>
    </source>
</evidence>
<keyword evidence="16" id="KW-1185">Reference proteome</keyword>
<keyword evidence="10 13" id="KW-0472">Membrane</keyword>
<dbReference type="GO" id="GO:0061630">
    <property type="term" value="F:ubiquitin protein ligase activity"/>
    <property type="evidence" value="ECO:0007669"/>
    <property type="project" value="UniProtKB-EC"/>
</dbReference>
<dbReference type="CDD" id="cd16534">
    <property type="entry name" value="RING-HC_RNF5-like"/>
    <property type="match status" value="1"/>
</dbReference>
<dbReference type="GO" id="GO:0008270">
    <property type="term" value="F:zinc ion binding"/>
    <property type="evidence" value="ECO:0007669"/>
    <property type="project" value="UniProtKB-KW"/>
</dbReference>
<dbReference type="AlphaFoldDB" id="A0ABD3PW89"/>
<dbReference type="InterPro" id="IPR027370">
    <property type="entry name" value="Znf-RING_euk"/>
</dbReference>
<feature type="region of interest" description="Disordered" evidence="12">
    <location>
        <begin position="478"/>
        <end position="504"/>
    </location>
</feature>
<evidence type="ECO:0000256" key="4">
    <source>
        <dbReference type="ARBA" id="ARBA00012483"/>
    </source>
</evidence>
<evidence type="ECO:0000256" key="10">
    <source>
        <dbReference type="ARBA" id="ARBA00023136"/>
    </source>
</evidence>
<proteinExistence type="predicted"/>
<evidence type="ECO:0000256" key="7">
    <source>
        <dbReference type="ARBA" id="ARBA00022771"/>
    </source>
</evidence>
<evidence type="ECO:0000313" key="15">
    <source>
        <dbReference type="EMBL" id="KAL3792238.1"/>
    </source>
</evidence>
<keyword evidence="13" id="KW-0812">Transmembrane</keyword>
<feature type="compositionally biased region" description="Acidic residues" evidence="12">
    <location>
        <begin position="64"/>
        <end position="75"/>
    </location>
</feature>
<feature type="region of interest" description="Disordered" evidence="12">
    <location>
        <begin position="250"/>
        <end position="436"/>
    </location>
</feature>
<dbReference type="Gene3D" id="3.30.40.10">
    <property type="entry name" value="Zinc/RING finger domain, C3HC4 (zinc finger)"/>
    <property type="match status" value="1"/>
</dbReference>
<feature type="domain" description="RING-type" evidence="14">
    <location>
        <begin position="123"/>
        <end position="218"/>
    </location>
</feature>
<dbReference type="SMART" id="SM00184">
    <property type="entry name" value="RING"/>
    <property type="match status" value="1"/>
</dbReference>
<comment type="caution">
    <text evidence="15">The sequence shown here is derived from an EMBL/GenBank/DDBJ whole genome shotgun (WGS) entry which is preliminary data.</text>
</comment>
<keyword evidence="5" id="KW-0808">Transferase</keyword>
<reference evidence="15 16" key="1">
    <citation type="submission" date="2024-10" db="EMBL/GenBank/DDBJ databases">
        <title>Updated reference genomes for cyclostephanoid diatoms.</title>
        <authorList>
            <person name="Roberts W.R."/>
            <person name="Alverson A.J."/>
        </authorList>
    </citation>
    <scope>NUCLEOTIDE SEQUENCE [LARGE SCALE GENOMIC DNA]</scope>
    <source>
        <strain evidence="15 16">AJA010-31</strain>
    </source>
</reference>
<gene>
    <name evidence="15" type="ORF">ACHAWO_006057</name>
</gene>
<evidence type="ECO:0000256" key="3">
    <source>
        <dbReference type="ARBA" id="ARBA00004906"/>
    </source>
</evidence>
<organism evidence="15 16">
    <name type="scientific">Cyclotella atomus</name>
    <dbReference type="NCBI Taxonomy" id="382360"/>
    <lineage>
        <taxon>Eukaryota</taxon>
        <taxon>Sar</taxon>
        <taxon>Stramenopiles</taxon>
        <taxon>Ochrophyta</taxon>
        <taxon>Bacillariophyta</taxon>
        <taxon>Coscinodiscophyceae</taxon>
        <taxon>Thalassiosirophycidae</taxon>
        <taxon>Stephanodiscales</taxon>
        <taxon>Stephanodiscaceae</taxon>
        <taxon>Cyclotella</taxon>
    </lineage>
</organism>
<feature type="transmembrane region" description="Helical" evidence="13">
    <location>
        <begin position="517"/>
        <end position="535"/>
    </location>
</feature>
<evidence type="ECO:0000256" key="2">
    <source>
        <dbReference type="ARBA" id="ARBA00004308"/>
    </source>
</evidence>
<protein>
    <recommendedName>
        <fullName evidence="4">RING-type E3 ubiquitin transferase</fullName>
        <ecNumber evidence="4">2.3.2.27</ecNumber>
    </recommendedName>
</protein>
<dbReference type="InterPro" id="IPR001841">
    <property type="entry name" value="Znf_RING"/>
</dbReference>
<dbReference type="InterPro" id="IPR045103">
    <property type="entry name" value="RNF5/RNF185-like"/>
</dbReference>